<dbReference type="Proteomes" id="UP001603857">
    <property type="component" value="Unassembled WGS sequence"/>
</dbReference>
<name>A0ABD1N6S9_9FABA</name>
<organism evidence="1 2">
    <name type="scientific">Flemingia macrophylla</name>
    <dbReference type="NCBI Taxonomy" id="520843"/>
    <lineage>
        <taxon>Eukaryota</taxon>
        <taxon>Viridiplantae</taxon>
        <taxon>Streptophyta</taxon>
        <taxon>Embryophyta</taxon>
        <taxon>Tracheophyta</taxon>
        <taxon>Spermatophyta</taxon>
        <taxon>Magnoliopsida</taxon>
        <taxon>eudicotyledons</taxon>
        <taxon>Gunneridae</taxon>
        <taxon>Pentapetalae</taxon>
        <taxon>rosids</taxon>
        <taxon>fabids</taxon>
        <taxon>Fabales</taxon>
        <taxon>Fabaceae</taxon>
        <taxon>Papilionoideae</taxon>
        <taxon>50 kb inversion clade</taxon>
        <taxon>NPAAA clade</taxon>
        <taxon>indigoferoid/millettioid clade</taxon>
        <taxon>Phaseoleae</taxon>
        <taxon>Flemingia</taxon>
    </lineage>
</organism>
<comment type="caution">
    <text evidence="1">The sequence shown here is derived from an EMBL/GenBank/DDBJ whole genome shotgun (WGS) entry which is preliminary data.</text>
</comment>
<proteinExistence type="predicted"/>
<accession>A0ABD1N6S9</accession>
<dbReference type="EMBL" id="JBGMDY010000002">
    <property type="protein sequence ID" value="KAL2343813.1"/>
    <property type="molecule type" value="Genomic_DNA"/>
</dbReference>
<protein>
    <submittedName>
        <fullName evidence="1">Uncharacterized protein</fullName>
    </submittedName>
</protein>
<keyword evidence="2" id="KW-1185">Reference proteome</keyword>
<evidence type="ECO:0000313" key="2">
    <source>
        <dbReference type="Proteomes" id="UP001603857"/>
    </source>
</evidence>
<reference evidence="1 2" key="1">
    <citation type="submission" date="2024-08" db="EMBL/GenBank/DDBJ databases">
        <title>Insights into the chromosomal genome structure of Flemingia macrophylla.</title>
        <authorList>
            <person name="Ding Y."/>
            <person name="Zhao Y."/>
            <person name="Bi W."/>
            <person name="Wu M."/>
            <person name="Zhao G."/>
            <person name="Gong Y."/>
            <person name="Li W."/>
            <person name="Zhang P."/>
        </authorList>
    </citation>
    <scope>NUCLEOTIDE SEQUENCE [LARGE SCALE GENOMIC DNA]</scope>
    <source>
        <strain evidence="1">DYQJB</strain>
        <tissue evidence="1">Leaf</tissue>
    </source>
</reference>
<gene>
    <name evidence="1" type="ORF">Fmac_005098</name>
</gene>
<dbReference type="AlphaFoldDB" id="A0ABD1N6S9"/>
<sequence>MIGMSTGGEGEENCEKSLDNNAPCTLCTIKLSTLLSYLTGPTVDNVSDYRAYTRLPSPISTTPPAPAPPSASSASIFPFTPPVSVEPFSYLSFPFFASSLFFSSLPFGLT</sequence>
<evidence type="ECO:0000313" key="1">
    <source>
        <dbReference type="EMBL" id="KAL2343813.1"/>
    </source>
</evidence>